<dbReference type="EMBL" id="CP062983">
    <property type="protein sequence ID" value="QPC82118.1"/>
    <property type="molecule type" value="Genomic_DNA"/>
</dbReference>
<organism evidence="1 2">
    <name type="scientific">Phototrophicus methaneseepsis</name>
    <dbReference type="NCBI Taxonomy" id="2710758"/>
    <lineage>
        <taxon>Bacteria</taxon>
        <taxon>Bacillati</taxon>
        <taxon>Chloroflexota</taxon>
        <taxon>Candidatus Thermofontia</taxon>
        <taxon>Phototrophicales</taxon>
        <taxon>Phototrophicaceae</taxon>
        <taxon>Phototrophicus</taxon>
    </lineage>
</organism>
<evidence type="ECO:0000313" key="1">
    <source>
        <dbReference type="EMBL" id="QPC82118.1"/>
    </source>
</evidence>
<dbReference type="RefSeq" id="WP_195170187.1">
    <property type="nucleotide sequence ID" value="NZ_CP062983.1"/>
</dbReference>
<dbReference type="AlphaFoldDB" id="A0A7S8E8B2"/>
<protein>
    <submittedName>
        <fullName evidence="1">Uncharacterized protein</fullName>
    </submittedName>
</protein>
<dbReference type="KEGG" id="pmet:G4Y79_20910"/>
<sequence>MTYRFRLAIHFGGGYPPFIPDYDEVTDYVKSWSWSIGMGTPYQTYADDSQATFIVNNEDGRFSPENLYGAYAGDLIPQLYVGIYATKGTTTSQIWLGYLDYVEPIAGTYGSNEAMLHCVGIDQILKEKDVRIPLMQNVRAGFIISTILGQIQPPGLGYLGWHLGVAGEGELGIHTTLLDTNFSFYTPQPGQVVFPFVGDNWEDGVSAARAIADVVSAERGRFFINRYGLAEFWARTYLQMRVTVAAEYTELDYKDIVYSYGDDIVNEVTVTCYPRQITASDVILWELAEETTLRPGAEKTISARYSEQDSDTKVSALTLTRPSIAAGTLVYAFKNGSGGLTTADINDGYLTMIIEEEARGAKLRLTNTHSQELVLQTLVLRGRKITAYNKVEVVEVDGLSRSRYGTQALDLNLRLLASESDARDIGIYERVRRSKPRGMVKALALSNHPNLDDEKVERGMGTRIRVIDEKTQHTGDYFIIGEQHRIGRDGQHEVTWTLEPASSSTAWLLGVTGYSHLGINTFLGF</sequence>
<proteinExistence type="predicted"/>
<evidence type="ECO:0000313" key="2">
    <source>
        <dbReference type="Proteomes" id="UP000594468"/>
    </source>
</evidence>
<accession>A0A7S8E8B2</accession>
<keyword evidence="2" id="KW-1185">Reference proteome</keyword>
<dbReference type="Proteomes" id="UP000594468">
    <property type="component" value="Chromosome"/>
</dbReference>
<reference evidence="1 2" key="1">
    <citation type="submission" date="2020-02" db="EMBL/GenBank/DDBJ databases">
        <authorList>
            <person name="Zheng R.K."/>
            <person name="Sun C.M."/>
        </authorList>
    </citation>
    <scope>NUCLEOTIDE SEQUENCE [LARGE SCALE GENOMIC DNA]</scope>
    <source>
        <strain evidence="2">rifampicinis</strain>
    </source>
</reference>
<name>A0A7S8E8B2_9CHLR</name>
<gene>
    <name evidence="1" type="ORF">G4Y79_20910</name>
</gene>